<evidence type="ECO:0000313" key="3">
    <source>
        <dbReference type="EMBL" id="CAL8121480.1"/>
    </source>
</evidence>
<dbReference type="Proteomes" id="UP001642540">
    <property type="component" value="Unassembled WGS sequence"/>
</dbReference>
<evidence type="ECO:0000256" key="2">
    <source>
        <dbReference type="SAM" id="MobiDB-lite"/>
    </source>
</evidence>
<feature type="coiled-coil region" evidence="1">
    <location>
        <begin position="414"/>
        <end position="569"/>
    </location>
</feature>
<organism evidence="3 4">
    <name type="scientific">Orchesella dallaii</name>
    <dbReference type="NCBI Taxonomy" id="48710"/>
    <lineage>
        <taxon>Eukaryota</taxon>
        <taxon>Metazoa</taxon>
        <taxon>Ecdysozoa</taxon>
        <taxon>Arthropoda</taxon>
        <taxon>Hexapoda</taxon>
        <taxon>Collembola</taxon>
        <taxon>Entomobryomorpha</taxon>
        <taxon>Entomobryoidea</taxon>
        <taxon>Orchesellidae</taxon>
        <taxon>Orchesellinae</taxon>
        <taxon>Orchesella</taxon>
    </lineage>
</organism>
<feature type="coiled-coil region" evidence="1">
    <location>
        <begin position="361"/>
        <end position="388"/>
    </location>
</feature>
<feature type="compositionally biased region" description="Basic and acidic residues" evidence="2">
    <location>
        <begin position="120"/>
        <end position="145"/>
    </location>
</feature>
<keyword evidence="4" id="KW-1185">Reference proteome</keyword>
<evidence type="ECO:0000256" key="1">
    <source>
        <dbReference type="SAM" id="Coils"/>
    </source>
</evidence>
<gene>
    <name evidence="3" type="ORF">ODALV1_LOCUS19404</name>
</gene>
<feature type="compositionally biased region" description="Basic and acidic residues" evidence="2">
    <location>
        <begin position="641"/>
        <end position="650"/>
    </location>
</feature>
<evidence type="ECO:0000313" key="4">
    <source>
        <dbReference type="Proteomes" id="UP001642540"/>
    </source>
</evidence>
<reference evidence="3 4" key="1">
    <citation type="submission" date="2024-08" db="EMBL/GenBank/DDBJ databases">
        <authorList>
            <person name="Cucini C."/>
            <person name="Frati F."/>
        </authorList>
    </citation>
    <scope>NUCLEOTIDE SEQUENCE [LARGE SCALE GENOMIC DNA]</scope>
</reference>
<feature type="coiled-coil region" evidence="1">
    <location>
        <begin position="280"/>
        <end position="325"/>
    </location>
</feature>
<dbReference type="EMBL" id="CAXLJM020000065">
    <property type="protein sequence ID" value="CAL8121480.1"/>
    <property type="molecule type" value="Genomic_DNA"/>
</dbReference>
<keyword evidence="1" id="KW-0175">Coiled coil</keyword>
<feature type="compositionally biased region" description="Polar residues" evidence="2">
    <location>
        <begin position="220"/>
        <end position="232"/>
    </location>
</feature>
<accession>A0ABP1RDM8</accession>
<feature type="region of interest" description="Disordered" evidence="2">
    <location>
        <begin position="641"/>
        <end position="691"/>
    </location>
</feature>
<feature type="compositionally biased region" description="Polar residues" evidence="2">
    <location>
        <begin position="180"/>
        <end position="194"/>
    </location>
</feature>
<comment type="caution">
    <text evidence="3">The sequence shown here is derived from an EMBL/GenBank/DDBJ whole genome shotgun (WGS) entry which is preliminary data.</text>
</comment>
<proteinExistence type="predicted"/>
<name>A0ABP1RDM8_9HEXA</name>
<feature type="region of interest" description="Disordered" evidence="2">
    <location>
        <begin position="87"/>
        <end position="251"/>
    </location>
</feature>
<protein>
    <submittedName>
        <fullName evidence="3">Uncharacterized protein</fullName>
    </submittedName>
</protein>
<sequence>MYNIKINLAFWFPEGINLLEMENKNHESSASSSTGVRDILKQKILAQLWSVPTITNIRSIPTVVPVENRKPKLPALLPLNIPNNVSANEPKSTVPHKSAPVLPNHSVTDQNSVPCSDIQRQSDQKLFNIEEKVSKSPSKSDHSTEKLIMTGKSMEQPKRKPDDQSSENNGDLEKPVIHQKSVTNIENQRGSDLNSPKAMKNVTKSPLKADQPSDKCITKLTPTDNSTENKFNQQTAPPQPPPNKLGPAPVSNSFVLTQHQTNQQQLKIISEKLPENSDELLKLRLEIIKLNAKHEEYKLRSQTKLEAALTQNDNLSLTIKKSEVEFQVIYDILTELFTKERKISNDNEMLVLEKDAEVSKNENLLKDIDTIQRDLKMLRKEKEKMNTLMNDKCADFDEVRKSYEEFEQWLTHHLQELQVVANKKREEISNLNKKCESLGHLLSLEISRYEMDTKELNNKVKTLEETVQKLEIEVKNEKQKNEKMQRDLSVLNEAKKDLHTLLKLDAQAAEKDKQSYEERLQIVLNEKDSEIINLEQKQQAELEKLASEMDTMRVELEKLAAKKESKKDAKNVKTKKLNKKSAKTVADSSSPAIKLRISLRNKQKLYDAYVNLGEKVTQDVLDKDCGEKLRNKRKICETVETKGEQVGHDEQVDDGGVPTKISRGNNPESEEGTEPTKPLAVEIITLSDSED</sequence>
<feature type="compositionally biased region" description="Polar residues" evidence="2">
    <location>
        <begin position="105"/>
        <end position="119"/>
    </location>
</feature>